<comment type="catalytic activity">
    <reaction evidence="1">
        <text>(4aS,6R)-4a-hydroxy-L-erythro-5,6,7,8-tetrahydrobiopterin = (6R)-L-erythro-6,7-dihydrobiopterin + H2O</text>
        <dbReference type="Rhea" id="RHEA:11920"/>
        <dbReference type="ChEBI" id="CHEBI:15377"/>
        <dbReference type="ChEBI" id="CHEBI:15642"/>
        <dbReference type="ChEBI" id="CHEBI:43120"/>
        <dbReference type="EC" id="4.2.1.96"/>
    </reaction>
</comment>
<dbReference type="Proteomes" id="UP001595846">
    <property type="component" value="Unassembled WGS sequence"/>
</dbReference>
<keyword evidence="6" id="KW-1185">Reference proteome</keyword>
<dbReference type="Gene3D" id="3.30.1360.20">
    <property type="entry name" value="Transcriptional coactivator/pterin dehydratase"/>
    <property type="match status" value="1"/>
</dbReference>
<evidence type="ECO:0000313" key="6">
    <source>
        <dbReference type="Proteomes" id="UP001595846"/>
    </source>
</evidence>
<dbReference type="PANTHER" id="PTHR12599">
    <property type="entry name" value="PTERIN-4-ALPHA-CARBINOLAMINE DEHYDRATASE"/>
    <property type="match status" value="1"/>
</dbReference>
<name>A0ABD5NMK6_9EURY</name>
<proteinExistence type="inferred from homology"/>
<dbReference type="NCBIfam" id="NF002017">
    <property type="entry name" value="PRK00823.1-2"/>
    <property type="match status" value="1"/>
</dbReference>
<dbReference type="GO" id="GO:0008124">
    <property type="term" value="F:4-alpha-hydroxytetrahydrobiopterin dehydratase activity"/>
    <property type="evidence" value="ECO:0007669"/>
    <property type="project" value="UniProtKB-EC"/>
</dbReference>
<dbReference type="RefSeq" id="WP_256530780.1">
    <property type="nucleotide sequence ID" value="NZ_CP101824.1"/>
</dbReference>
<dbReference type="SUPFAM" id="SSF55248">
    <property type="entry name" value="PCD-like"/>
    <property type="match status" value="1"/>
</dbReference>
<dbReference type="InterPro" id="IPR036428">
    <property type="entry name" value="PCD_sf"/>
</dbReference>
<evidence type="ECO:0000256" key="3">
    <source>
        <dbReference type="ARBA" id="ARBA00013252"/>
    </source>
</evidence>
<sequence length="103" mass="11748">MADRLSDDEIAEQLPGSWEREGDEIVRVYEFTDYLHGVNFAQMVGEIAEAQYHHPEMVIRFKEVEIRLTTHDEGGITDADIEMAEFIESEKTATADSLDDVDL</sequence>
<evidence type="ECO:0000313" key="5">
    <source>
        <dbReference type="EMBL" id="MFC3958095.1"/>
    </source>
</evidence>
<comment type="caution">
    <text evidence="5">The sequence shown here is derived from an EMBL/GenBank/DDBJ whole genome shotgun (WGS) entry which is preliminary data.</text>
</comment>
<dbReference type="GeneID" id="73903479"/>
<reference evidence="5 6" key="1">
    <citation type="journal article" date="2019" name="Int. J. Syst. Evol. Microbiol.">
        <title>The Global Catalogue of Microorganisms (GCM) 10K type strain sequencing project: providing services to taxonomists for standard genome sequencing and annotation.</title>
        <authorList>
            <consortium name="The Broad Institute Genomics Platform"/>
            <consortium name="The Broad Institute Genome Sequencing Center for Infectious Disease"/>
            <person name="Wu L."/>
            <person name="Ma J."/>
        </authorList>
    </citation>
    <scope>NUCLEOTIDE SEQUENCE [LARGE SCALE GENOMIC DNA]</scope>
    <source>
        <strain evidence="5 6">IBRC-M 10256</strain>
    </source>
</reference>
<evidence type="ECO:0000256" key="4">
    <source>
        <dbReference type="ARBA" id="ARBA00023239"/>
    </source>
</evidence>
<dbReference type="Pfam" id="PF01329">
    <property type="entry name" value="Pterin_4a"/>
    <property type="match status" value="1"/>
</dbReference>
<dbReference type="AlphaFoldDB" id="A0ABD5NMK6"/>
<organism evidence="5 6">
    <name type="scientific">Halovivax cerinus</name>
    <dbReference type="NCBI Taxonomy" id="1487865"/>
    <lineage>
        <taxon>Archaea</taxon>
        <taxon>Methanobacteriati</taxon>
        <taxon>Methanobacteriota</taxon>
        <taxon>Stenosarchaea group</taxon>
        <taxon>Halobacteria</taxon>
        <taxon>Halobacteriales</taxon>
        <taxon>Natrialbaceae</taxon>
        <taxon>Halovivax</taxon>
    </lineage>
</organism>
<dbReference type="PANTHER" id="PTHR12599:SF0">
    <property type="entry name" value="PTERIN-4-ALPHA-CARBINOLAMINE DEHYDRATASE"/>
    <property type="match status" value="1"/>
</dbReference>
<gene>
    <name evidence="5" type="ORF">ACFOUR_06880</name>
</gene>
<evidence type="ECO:0000256" key="2">
    <source>
        <dbReference type="ARBA" id="ARBA00006472"/>
    </source>
</evidence>
<dbReference type="EC" id="4.2.1.96" evidence="3"/>
<dbReference type="InterPro" id="IPR001533">
    <property type="entry name" value="Pterin_deHydtase"/>
</dbReference>
<dbReference type="EMBL" id="JBHSAQ010000002">
    <property type="protein sequence ID" value="MFC3958095.1"/>
    <property type="molecule type" value="Genomic_DNA"/>
</dbReference>
<protein>
    <recommendedName>
        <fullName evidence="3">4a-hydroxytetrahydrobiopterin dehydratase</fullName>
        <ecNumber evidence="3">4.2.1.96</ecNumber>
    </recommendedName>
</protein>
<evidence type="ECO:0000256" key="1">
    <source>
        <dbReference type="ARBA" id="ARBA00001554"/>
    </source>
</evidence>
<dbReference type="CDD" id="cd00488">
    <property type="entry name" value="PCD_DCoH"/>
    <property type="match status" value="1"/>
</dbReference>
<comment type="similarity">
    <text evidence="2">Belongs to the pterin-4-alpha-carbinolamine dehydratase family.</text>
</comment>
<accession>A0ABD5NMK6</accession>
<keyword evidence="4 5" id="KW-0456">Lyase</keyword>